<comment type="similarity">
    <text evidence="1">Belongs to the eukaryotic ribosomal protein eL37 family.</text>
</comment>
<dbReference type="HOGENOM" id="CLU_647541_0_0_1"/>
<organism evidence="9 10">
    <name type="scientific">Sporothrix schenckii (strain ATCC 58251 / de Perez 2211183)</name>
    <name type="common">Rose-picker's disease fungus</name>
    <dbReference type="NCBI Taxonomy" id="1391915"/>
    <lineage>
        <taxon>Eukaryota</taxon>
        <taxon>Fungi</taxon>
        <taxon>Dikarya</taxon>
        <taxon>Ascomycota</taxon>
        <taxon>Pezizomycotina</taxon>
        <taxon>Sordariomycetes</taxon>
        <taxon>Sordariomycetidae</taxon>
        <taxon>Ophiostomatales</taxon>
        <taxon>Ophiostomataceae</taxon>
        <taxon>Sporothrix</taxon>
    </lineage>
</organism>
<keyword evidence="3" id="KW-0699">rRNA-binding</keyword>
<evidence type="ECO:0000256" key="2">
    <source>
        <dbReference type="ARBA" id="ARBA00022723"/>
    </source>
</evidence>
<protein>
    <submittedName>
        <fullName evidence="9">60S ribosomal protein L37</fullName>
    </submittedName>
</protein>
<dbReference type="AlphaFoldDB" id="U7PRX1"/>
<dbReference type="GO" id="GO:0003735">
    <property type="term" value="F:structural constituent of ribosome"/>
    <property type="evidence" value="ECO:0007669"/>
    <property type="project" value="InterPro"/>
</dbReference>
<dbReference type="STRING" id="1391915.U7PRX1"/>
<evidence type="ECO:0000256" key="8">
    <source>
        <dbReference type="ARBA" id="ARBA00023274"/>
    </source>
</evidence>
<dbReference type="InterPro" id="IPR027417">
    <property type="entry name" value="P-loop_NTPase"/>
</dbReference>
<sequence length="368" mass="40499">MSEDREGVVPDGLQTAFNAAKDAKLLTIHGIDGVGCGWLTIRLLGDWLRHCTINPETGKSNIGIVIYSFKHNFSYYANHLAPFDIDLAWHLEQGHIHFVGNQFLPLVTDHNTTPPTPPSLTFDASLEVVQDLAHEMREKFERTVLLLDNPEMGMMLSSDDDDVRVAKWLLAIDSATYLYHNAMVSMVVEFAHPIHFPVTDSTADATASAVCSLNLNSQMAVTVRPSDGLTGTGKDGRVSIVYRMGYEVDLGGDEGGPTDEDHNATVGSSSNVKIEILGPKGTSSFGKRHNKTHTLCRRCGRRSMHVQKHECSTCGYPAAKVRKYNWSEKAKRRKTTGTGRTRFLSGVARRFKNGFRVGAPAASRAVRA</sequence>
<keyword evidence="10" id="KW-1185">Reference proteome</keyword>
<evidence type="ECO:0000256" key="5">
    <source>
        <dbReference type="ARBA" id="ARBA00022833"/>
    </source>
</evidence>
<dbReference type="InterPro" id="IPR001569">
    <property type="entry name" value="Ribosomal_eL37"/>
</dbReference>
<dbReference type="PROSITE" id="PS01077">
    <property type="entry name" value="RIBOSOMAL_L37E"/>
    <property type="match status" value="1"/>
</dbReference>
<evidence type="ECO:0000313" key="9">
    <source>
        <dbReference type="EMBL" id="ERS98373.1"/>
    </source>
</evidence>
<dbReference type="PANTHER" id="PTHR10768:SF0">
    <property type="entry name" value="RIBOSOMAL PROTEIN L37"/>
    <property type="match status" value="1"/>
</dbReference>
<dbReference type="FunFam" id="2.20.25.30:FF:000001">
    <property type="entry name" value="Ribosomal protein L37"/>
    <property type="match status" value="1"/>
</dbReference>
<dbReference type="Pfam" id="PF01907">
    <property type="entry name" value="Ribosomal_L37e"/>
    <property type="match status" value="1"/>
</dbReference>
<gene>
    <name evidence="9" type="ORF">HMPREF1624_05157</name>
</gene>
<dbReference type="GO" id="GO:0006412">
    <property type="term" value="P:translation"/>
    <property type="evidence" value="ECO:0007669"/>
    <property type="project" value="InterPro"/>
</dbReference>
<evidence type="ECO:0000256" key="7">
    <source>
        <dbReference type="ARBA" id="ARBA00022980"/>
    </source>
</evidence>
<accession>U7PRX1</accession>
<keyword evidence="2" id="KW-0479">Metal-binding</keyword>
<name>U7PRX1_SPOS1</name>
<dbReference type="Gene3D" id="2.20.25.30">
    <property type="match status" value="1"/>
</dbReference>
<evidence type="ECO:0000256" key="6">
    <source>
        <dbReference type="ARBA" id="ARBA00022884"/>
    </source>
</evidence>
<dbReference type="eggNOG" id="KOG3475">
    <property type="taxonomic scope" value="Eukaryota"/>
</dbReference>
<dbReference type="SUPFAM" id="SSF57829">
    <property type="entry name" value="Zn-binding ribosomal proteins"/>
    <property type="match status" value="1"/>
</dbReference>
<evidence type="ECO:0000313" key="10">
    <source>
        <dbReference type="Proteomes" id="UP000018087"/>
    </source>
</evidence>
<dbReference type="PANTHER" id="PTHR10768">
    <property type="entry name" value="60S RIBOSOMAL PROTEIN L37"/>
    <property type="match status" value="1"/>
</dbReference>
<dbReference type="InterPro" id="IPR018267">
    <property type="entry name" value="Ribosomal_eL37_CS"/>
</dbReference>
<keyword evidence="4" id="KW-0863">Zinc-finger</keyword>
<dbReference type="GO" id="GO:0019843">
    <property type="term" value="F:rRNA binding"/>
    <property type="evidence" value="ECO:0007669"/>
    <property type="project" value="UniProtKB-KW"/>
</dbReference>
<dbReference type="InterPro" id="IPR011332">
    <property type="entry name" value="Ribosomal_zn-bd"/>
</dbReference>
<dbReference type="GO" id="GO:0022625">
    <property type="term" value="C:cytosolic large ribosomal subunit"/>
    <property type="evidence" value="ECO:0007669"/>
    <property type="project" value="TreeGrafter"/>
</dbReference>
<evidence type="ECO:0000256" key="4">
    <source>
        <dbReference type="ARBA" id="ARBA00022771"/>
    </source>
</evidence>
<dbReference type="OrthoDB" id="5204954at2759"/>
<keyword evidence="7 9" id="KW-0689">Ribosomal protein</keyword>
<dbReference type="EMBL" id="KI440846">
    <property type="protein sequence ID" value="ERS98373.1"/>
    <property type="molecule type" value="Genomic_DNA"/>
</dbReference>
<reference evidence="10" key="1">
    <citation type="journal article" date="2014" name="Genome Announc.">
        <title>Genome sequence of the pathogenic fungus Sporothrix schenckii (ATCC 58251).</title>
        <authorList>
            <person name="Cuomo C.A."/>
            <person name="Rodriguez-Del Valle N."/>
            <person name="Perez-Sanchez L."/>
            <person name="Abouelleil A."/>
            <person name="Goldberg J."/>
            <person name="Young S."/>
            <person name="Zeng Q."/>
            <person name="Birren B.W."/>
        </authorList>
    </citation>
    <scope>NUCLEOTIDE SEQUENCE [LARGE SCALE GENOMIC DNA]</scope>
    <source>
        <strain evidence="10">ATCC 58251 / de Perez 2211183</strain>
    </source>
</reference>
<evidence type="ECO:0000256" key="3">
    <source>
        <dbReference type="ARBA" id="ARBA00022730"/>
    </source>
</evidence>
<dbReference type="InterPro" id="IPR011331">
    <property type="entry name" value="Ribosomal_eL37/eL43"/>
</dbReference>
<keyword evidence="6" id="KW-0694">RNA-binding</keyword>
<dbReference type="Gene3D" id="3.40.50.300">
    <property type="entry name" value="P-loop containing nucleotide triphosphate hydrolases"/>
    <property type="match status" value="1"/>
</dbReference>
<dbReference type="Proteomes" id="UP000018087">
    <property type="component" value="Unassembled WGS sequence"/>
</dbReference>
<dbReference type="GO" id="GO:0030684">
    <property type="term" value="C:preribosome"/>
    <property type="evidence" value="ECO:0007669"/>
    <property type="project" value="UniProtKB-ARBA"/>
</dbReference>
<dbReference type="HAMAP" id="MF_00547">
    <property type="entry name" value="Ribosomal_eL37"/>
    <property type="match status" value="1"/>
</dbReference>
<proteinExistence type="inferred from homology"/>
<keyword evidence="5" id="KW-0862">Zinc</keyword>
<dbReference type="GO" id="GO:0008270">
    <property type="term" value="F:zinc ion binding"/>
    <property type="evidence" value="ECO:0007669"/>
    <property type="project" value="UniProtKB-KW"/>
</dbReference>
<evidence type="ECO:0000256" key="1">
    <source>
        <dbReference type="ARBA" id="ARBA00009805"/>
    </source>
</evidence>
<keyword evidence="8" id="KW-0687">Ribonucleoprotein</keyword>